<sequence length="63" mass="7664">MKRFDEYPKSFKKMVRFIRQEATIEQIRDMELIFADTVALRRRKLEPDRGTRKPHVAWEGRGK</sequence>
<reference evidence="1 2" key="1">
    <citation type="journal article" date="2007" name="Int. J. Syst. Evol. Microbiol.">
        <title>Paenibacillus ginsengarvi sp. nov., isolated from soil from ginseng cultivation.</title>
        <authorList>
            <person name="Yoon M.H."/>
            <person name="Ten L.N."/>
            <person name="Im W.T."/>
        </authorList>
    </citation>
    <scope>NUCLEOTIDE SEQUENCE [LARGE SCALE GENOMIC DNA]</scope>
    <source>
        <strain evidence="1 2">KCTC 13059</strain>
    </source>
</reference>
<gene>
    <name evidence="1" type="ORF">D7M11_04010</name>
</gene>
<evidence type="ECO:0000313" key="2">
    <source>
        <dbReference type="Proteomes" id="UP000282311"/>
    </source>
</evidence>
<organism evidence="1 2">
    <name type="scientific">Paenibacillus ginsengarvi</name>
    <dbReference type="NCBI Taxonomy" id="400777"/>
    <lineage>
        <taxon>Bacteria</taxon>
        <taxon>Bacillati</taxon>
        <taxon>Bacillota</taxon>
        <taxon>Bacilli</taxon>
        <taxon>Bacillales</taxon>
        <taxon>Paenibacillaceae</taxon>
        <taxon>Paenibacillus</taxon>
    </lineage>
</organism>
<accession>A0A3B0CLC2</accession>
<dbReference type="EMBL" id="RBAH01000002">
    <property type="protein sequence ID" value="RKN86183.1"/>
    <property type="molecule type" value="Genomic_DNA"/>
</dbReference>
<dbReference type="Proteomes" id="UP000282311">
    <property type="component" value="Unassembled WGS sequence"/>
</dbReference>
<name>A0A3B0CLC2_9BACL</name>
<dbReference type="AlphaFoldDB" id="A0A3B0CLC2"/>
<dbReference type="RefSeq" id="WP_120745875.1">
    <property type="nucleotide sequence ID" value="NZ_RBAH01000002.1"/>
</dbReference>
<comment type="caution">
    <text evidence="1">The sequence shown here is derived from an EMBL/GenBank/DDBJ whole genome shotgun (WGS) entry which is preliminary data.</text>
</comment>
<dbReference type="OrthoDB" id="2649190at2"/>
<keyword evidence="2" id="KW-1185">Reference proteome</keyword>
<proteinExistence type="predicted"/>
<protein>
    <submittedName>
        <fullName evidence="1">Uncharacterized protein</fullName>
    </submittedName>
</protein>
<evidence type="ECO:0000313" key="1">
    <source>
        <dbReference type="EMBL" id="RKN86183.1"/>
    </source>
</evidence>